<dbReference type="Proteomes" id="UP000800035">
    <property type="component" value="Unassembled WGS sequence"/>
</dbReference>
<evidence type="ECO:0000313" key="2">
    <source>
        <dbReference type="Proteomes" id="UP000800035"/>
    </source>
</evidence>
<name>A0A6A5UFQ0_9PLEO</name>
<organism evidence="1 2">
    <name type="scientific">Byssothecium circinans</name>
    <dbReference type="NCBI Taxonomy" id="147558"/>
    <lineage>
        <taxon>Eukaryota</taxon>
        <taxon>Fungi</taxon>
        <taxon>Dikarya</taxon>
        <taxon>Ascomycota</taxon>
        <taxon>Pezizomycotina</taxon>
        <taxon>Dothideomycetes</taxon>
        <taxon>Pleosporomycetidae</taxon>
        <taxon>Pleosporales</taxon>
        <taxon>Massarineae</taxon>
        <taxon>Massarinaceae</taxon>
        <taxon>Byssothecium</taxon>
    </lineage>
</organism>
<proteinExistence type="predicted"/>
<dbReference type="AlphaFoldDB" id="A0A6A5UFQ0"/>
<keyword evidence="2" id="KW-1185">Reference proteome</keyword>
<gene>
    <name evidence="1" type="ORF">CC80DRAFT_541523</name>
</gene>
<accession>A0A6A5UFQ0</accession>
<evidence type="ECO:0000313" key="1">
    <source>
        <dbReference type="EMBL" id="KAF1963598.1"/>
    </source>
</evidence>
<protein>
    <submittedName>
        <fullName evidence="1">Uncharacterized protein</fullName>
    </submittedName>
</protein>
<reference evidence="1" key="1">
    <citation type="journal article" date="2020" name="Stud. Mycol.">
        <title>101 Dothideomycetes genomes: a test case for predicting lifestyles and emergence of pathogens.</title>
        <authorList>
            <person name="Haridas S."/>
            <person name="Albert R."/>
            <person name="Binder M."/>
            <person name="Bloem J."/>
            <person name="Labutti K."/>
            <person name="Salamov A."/>
            <person name="Andreopoulos B."/>
            <person name="Baker S."/>
            <person name="Barry K."/>
            <person name="Bills G."/>
            <person name="Bluhm B."/>
            <person name="Cannon C."/>
            <person name="Castanera R."/>
            <person name="Culley D."/>
            <person name="Daum C."/>
            <person name="Ezra D."/>
            <person name="Gonzalez J."/>
            <person name="Henrissat B."/>
            <person name="Kuo A."/>
            <person name="Liang C."/>
            <person name="Lipzen A."/>
            <person name="Lutzoni F."/>
            <person name="Magnuson J."/>
            <person name="Mondo S."/>
            <person name="Nolan M."/>
            <person name="Ohm R."/>
            <person name="Pangilinan J."/>
            <person name="Park H.-J."/>
            <person name="Ramirez L."/>
            <person name="Alfaro M."/>
            <person name="Sun H."/>
            <person name="Tritt A."/>
            <person name="Yoshinaga Y."/>
            <person name="Zwiers L.-H."/>
            <person name="Turgeon B."/>
            <person name="Goodwin S."/>
            <person name="Spatafora J."/>
            <person name="Crous P."/>
            <person name="Grigoriev I."/>
        </authorList>
    </citation>
    <scope>NUCLEOTIDE SEQUENCE</scope>
    <source>
        <strain evidence="1">CBS 675.92</strain>
    </source>
</reference>
<sequence length="150" mass="16642">MSGGVIDKDGGRSRRSFPPERALWRSGAGANNYLVFFIVALVQRTVTGCTATRYRGRAREEEPGQGSPHTIVSSKHLVASTHAQSNLEQPFGTPARLAPLKLSTTRIQIRLAAKARCYGIGLDLWSCQSTINRESSRRLTYIPLFLQQQR</sequence>
<dbReference type="EMBL" id="ML976977">
    <property type="protein sequence ID" value="KAF1963598.1"/>
    <property type="molecule type" value="Genomic_DNA"/>
</dbReference>